<keyword evidence="2 5" id="KW-0812">Transmembrane</keyword>
<dbReference type="EMBL" id="AZAC01000016">
    <property type="protein sequence ID" value="KIX13392.1"/>
    <property type="molecule type" value="Genomic_DNA"/>
</dbReference>
<keyword evidence="3 5" id="KW-1133">Transmembrane helix</keyword>
<feature type="domain" description="DUF202" evidence="6">
    <location>
        <begin position="8"/>
        <end position="68"/>
    </location>
</feature>
<accession>A0A0D2GEJ0</accession>
<evidence type="ECO:0000256" key="2">
    <source>
        <dbReference type="ARBA" id="ARBA00022692"/>
    </source>
</evidence>
<gene>
    <name evidence="7" type="ORF">X474_14460</name>
</gene>
<keyword evidence="4 5" id="KW-0472">Membrane</keyword>
<comment type="caution">
    <text evidence="7">The sequence shown here is derived from an EMBL/GenBank/DDBJ whole genome shotgun (WGS) entry which is preliminary data.</text>
</comment>
<comment type="subcellular location">
    <subcellularLocation>
        <location evidence="1">Endomembrane system</location>
        <topology evidence="1">Multi-pass membrane protein</topology>
    </subcellularLocation>
</comment>
<dbReference type="Proteomes" id="UP000032233">
    <property type="component" value="Unassembled WGS sequence"/>
</dbReference>
<dbReference type="GO" id="GO:0012505">
    <property type="term" value="C:endomembrane system"/>
    <property type="evidence" value="ECO:0007669"/>
    <property type="project" value="UniProtKB-SubCell"/>
</dbReference>
<evidence type="ECO:0000313" key="8">
    <source>
        <dbReference type="Proteomes" id="UP000032233"/>
    </source>
</evidence>
<proteinExistence type="predicted"/>
<feature type="transmembrane region" description="Helical" evidence="5">
    <location>
        <begin position="48"/>
        <end position="70"/>
    </location>
</feature>
<evidence type="ECO:0000256" key="1">
    <source>
        <dbReference type="ARBA" id="ARBA00004127"/>
    </source>
</evidence>
<keyword evidence="8" id="KW-1185">Reference proteome</keyword>
<dbReference type="InParanoid" id="A0A0D2GEJ0"/>
<evidence type="ECO:0000256" key="3">
    <source>
        <dbReference type="ARBA" id="ARBA00022989"/>
    </source>
</evidence>
<organism evidence="7 8">
    <name type="scientific">Dethiosulfatarculus sandiegensis</name>
    <dbReference type="NCBI Taxonomy" id="1429043"/>
    <lineage>
        <taxon>Bacteria</taxon>
        <taxon>Pseudomonadati</taxon>
        <taxon>Thermodesulfobacteriota</taxon>
        <taxon>Desulfarculia</taxon>
        <taxon>Desulfarculales</taxon>
        <taxon>Desulfarculaceae</taxon>
        <taxon>Dethiosulfatarculus</taxon>
    </lineage>
</organism>
<evidence type="ECO:0000256" key="5">
    <source>
        <dbReference type="SAM" id="Phobius"/>
    </source>
</evidence>
<dbReference type="AlphaFoldDB" id="A0A0D2GEJ0"/>
<evidence type="ECO:0000256" key="4">
    <source>
        <dbReference type="ARBA" id="ARBA00023136"/>
    </source>
</evidence>
<evidence type="ECO:0000259" key="6">
    <source>
        <dbReference type="Pfam" id="PF02656"/>
    </source>
</evidence>
<protein>
    <recommendedName>
        <fullName evidence="6">DUF202 domain-containing protein</fullName>
    </recommendedName>
</protein>
<name>A0A0D2GEJ0_9BACT</name>
<feature type="transmembrane region" description="Helical" evidence="5">
    <location>
        <begin position="21"/>
        <end position="42"/>
    </location>
</feature>
<sequence length="98" mass="11216">MDEAKLLLAEKRTTLAMFRTAISMMGLPMGVLSFLIALSSHYQVSDVWGFLLPLLVFCAFLSSVGIYLMIRSVKRLKHQQRLLGDLKKQNPGLKRWLY</sequence>
<reference evidence="7 8" key="1">
    <citation type="submission" date="2013-11" db="EMBL/GenBank/DDBJ databases">
        <title>Metagenomic analysis of a methanogenic consortium involved in long chain n-alkane degradation.</title>
        <authorList>
            <person name="Davidova I.A."/>
            <person name="Callaghan A.V."/>
            <person name="Wawrik B."/>
            <person name="Pruitt S."/>
            <person name="Marks C."/>
            <person name="Duncan K.E."/>
            <person name="Suflita J.M."/>
        </authorList>
    </citation>
    <scope>NUCLEOTIDE SEQUENCE [LARGE SCALE GENOMIC DNA]</scope>
    <source>
        <strain evidence="7 8">SPR</strain>
    </source>
</reference>
<evidence type="ECO:0000313" key="7">
    <source>
        <dbReference type="EMBL" id="KIX13392.1"/>
    </source>
</evidence>
<dbReference type="InterPro" id="IPR003807">
    <property type="entry name" value="DUF202"/>
</dbReference>
<dbReference type="Pfam" id="PF02656">
    <property type="entry name" value="DUF202"/>
    <property type="match status" value="1"/>
</dbReference>